<keyword evidence="2" id="KW-1185">Reference proteome</keyword>
<comment type="caution">
    <text evidence="1">The sequence shown here is derived from an EMBL/GenBank/DDBJ whole genome shotgun (WGS) entry which is preliminary data.</text>
</comment>
<gene>
    <name evidence="1" type="ORF">H7965_13520</name>
</gene>
<dbReference type="PROSITE" id="PS51318">
    <property type="entry name" value="TAT"/>
    <property type="match status" value="1"/>
</dbReference>
<dbReference type="Proteomes" id="UP000600101">
    <property type="component" value="Unassembled WGS sequence"/>
</dbReference>
<accession>A0A9X0R0Q6</accession>
<dbReference type="InterPro" id="IPR006311">
    <property type="entry name" value="TAT_signal"/>
</dbReference>
<sequence length="243" mass="24151">MLARRGFLWLIAAALAGLLPALLLAGHTARAALEQASLARLAAEAEDLAQALQSPQPPALPPGALLISAAGARLAGDPAVPDSLLQNAAAAVSQRQAMALTAGLLARQPLHAADGTVLGAVVLWQPAAGLEARLAGILLRGLRDAAVLFLLCLPAAWIGARLLLGPVAAAALGGAALLDALRSADITAEQAEHRLEPGPVLEAASEQADLAVVAAATAAGALLNELDASAAAMLRAEAEGAPA</sequence>
<name>A0A9X0R0Q6_9PROT</name>
<organism evidence="1 2">
    <name type="scientific">Siccirubricoccus deserti</name>
    <dbReference type="NCBI Taxonomy" id="2013562"/>
    <lineage>
        <taxon>Bacteria</taxon>
        <taxon>Pseudomonadati</taxon>
        <taxon>Pseudomonadota</taxon>
        <taxon>Alphaproteobacteria</taxon>
        <taxon>Acetobacterales</taxon>
        <taxon>Roseomonadaceae</taxon>
        <taxon>Siccirubricoccus</taxon>
    </lineage>
</organism>
<evidence type="ECO:0000313" key="1">
    <source>
        <dbReference type="EMBL" id="MBC4016338.1"/>
    </source>
</evidence>
<proteinExistence type="predicted"/>
<evidence type="ECO:0000313" key="2">
    <source>
        <dbReference type="Proteomes" id="UP000600101"/>
    </source>
</evidence>
<dbReference type="EMBL" id="JACOMF010000014">
    <property type="protein sequence ID" value="MBC4016338.1"/>
    <property type="molecule type" value="Genomic_DNA"/>
</dbReference>
<protein>
    <submittedName>
        <fullName evidence="1">Uncharacterized protein</fullName>
    </submittedName>
</protein>
<dbReference type="RefSeq" id="WP_186771108.1">
    <property type="nucleotide sequence ID" value="NZ_JACOMF010000014.1"/>
</dbReference>
<dbReference type="AlphaFoldDB" id="A0A9X0R0Q6"/>
<reference evidence="1" key="1">
    <citation type="submission" date="2020-08" db="EMBL/GenBank/DDBJ databases">
        <authorList>
            <person name="Hu Y."/>
            <person name="Nguyen S.V."/>
            <person name="Li F."/>
            <person name="Fanning S."/>
        </authorList>
    </citation>
    <scope>NUCLEOTIDE SEQUENCE</scope>
    <source>
        <strain evidence="1">SYSU D8009</strain>
    </source>
</reference>